<dbReference type="Pfam" id="PF00196">
    <property type="entry name" value="GerE"/>
    <property type="match status" value="1"/>
</dbReference>
<gene>
    <name evidence="6" type="ORF">HLV38_02070</name>
</gene>
<dbReference type="Proteomes" id="UP000503297">
    <property type="component" value="Chromosome"/>
</dbReference>
<evidence type="ECO:0000256" key="1">
    <source>
        <dbReference type="ARBA" id="ARBA00023015"/>
    </source>
</evidence>
<feature type="transmembrane region" description="Helical" evidence="4">
    <location>
        <begin position="281"/>
        <end position="299"/>
    </location>
</feature>
<feature type="domain" description="HTH luxR-type" evidence="5">
    <location>
        <begin position="419"/>
        <end position="484"/>
    </location>
</feature>
<feature type="transmembrane region" description="Helical" evidence="4">
    <location>
        <begin position="340"/>
        <end position="361"/>
    </location>
</feature>
<name>A0A6M8J5T5_9ACTN</name>
<evidence type="ECO:0000313" key="6">
    <source>
        <dbReference type="EMBL" id="QKF07048.1"/>
    </source>
</evidence>
<feature type="transmembrane region" description="Helical" evidence="4">
    <location>
        <begin position="180"/>
        <end position="197"/>
    </location>
</feature>
<dbReference type="RefSeq" id="WP_173163856.1">
    <property type="nucleotide sequence ID" value="NZ_CP053716.1"/>
</dbReference>
<dbReference type="PRINTS" id="PR00038">
    <property type="entry name" value="HTHLUXR"/>
</dbReference>
<keyword evidence="7" id="KW-1185">Reference proteome</keyword>
<keyword evidence="2" id="KW-0238">DNA-binding</keyword>
<reference evidence="7" key="1">
    <citation type="submission" date="2020-05" db="EMBL/GenBank/DDBJ databases">
        <title>Novel species in genus Nocardioides.</title>
        <authorList>
            <person name="Zhang G."/>
        </authorList>
    </citation>
    <scope>NUCLEOTIDE SEQUENCE [LARGE SCALE GENOMIC DNA]</scope>
    <source>
        <strain evidence="7">zg-1050</strain>
    </source>
</reference>
<evidence type="ECO:0000259" key="5">
    <source>
        <dbReference type="PROSITE" id="PS50043"/>
    </source>
</evidence>
<dbReference type="PANTHER" id="PTHR44688:SF16">
    <property type="entry name" value="DNA-BINDING TRANSCRIPTIONAL ACTIVATOR DEVR_DOSR"/>
    <property type="match status" value="1"/>
</dbReference>
<evidence type="ECO:0000256" key="4">
    <source>
        <dbReference type="SAM" id="Phobius"/>
    </source>
</evidence>
<accession>A0A6M8J5T5</accession>
<evidence type="ECO:0000256" key="3">
    <source>
        <dbReference type="ARBA" id="ARBA00023163"/>
    </source>
</evidence>
<feature type="transmembrane region" description="Helical" evidence="4">
    <location>
        <begin position="373"/>
        <end position="394"/>
    </location>
</feature>
<feature type="transmembrane region" description="Helical" evidence="4">
    <location>
        <begin position="152"/>
        <end position="174"/>
    </location>
</feature>
<dbReference type="KEGG" id="bwa:HLV38_02070"/>
<organism evidence="6 7">
    <name type="scientific">Berryella wangjianweii</name>
    <dbReference type="NCBI Taxonomy" id="2734634"/>
    <lineage>
        <taxon>Bacteria</taxon>
        <taxon>Bacillati</taxon>
        <taxon>Actinomycetota</taxon>
        <taxon>Coriobacteriia</taxon>
        <taxon>Eggerthellales</taxon>
        <taxon>Eggerthellaceae</taxon>
        <taxon>Berryella</taxon>
    </lineage>
</organism>
<evidence type="ECO:0000313" key="7">
    <source>
        <dbReference type="Proteomes" id="UP000503297"/>
    </source>
</evidence>
<feature type="transmembrane region" description="Helical" evidence="4">
    <location>
        <begin position="254"/>
        <end position="274"/>
    </location>
</feature>
<dbReference type="SMART" id="SM00421">
    <property type="entry name" value="HTH_LUXR"/>
    <property type="match status" value="1"/>
</dbReference>
<feature type="transmembrane region" description="Helical" evidence="4">
    <location>
        <begin position="94"/>
        <end position="114"/>
    </location>
</feature>
<proteinExistence type="predicted"/>
<dbReference type="EMBL" id="CP053716">
    <property type="protein sequence ID" value="QKF07048.1"/>
    <property type="molecule type" value="Genomic_DNA"/>
</dbReference>
<keyword evidence="4" id="KW-1133">Transmembrane helix</keyword>
<feature type="transmembrane region" description="Helical" evidence="4">
    <location>
        <begin position="305"/>
        <end position="328"/>
    </location>
</feature>
<dbReference type="CDD" id="cd06170">
    <property type="entry name" value="LuxR_C_like"/>
    <property type="match status" value="1"/>
</dbReference>
<dbReference type="Gene3D" id="1.10.10.10">
    <property type="entry name" value="Winged helix-like DNA-binding domain superfamily/Winged helix DNA-binding domain"/>
    <property type="match status" value="1"/>
</dbReference>
<keyword evidence="1" id="KW-0805">Transcription regulation</keyword>
<keyword evidence="4" id="KW-0812">Transmembrane</keyword>
<feature type="transmembrane region" description="Helical" evidence="4">
    <location>
        <begin position="120"/>
        <end position="140"/>
    </location>
</feature>
<dbReference type="PROSITE" id="PS00622">
    <property type="entry name" value="HTH_LUXR_1"/>
    <property type="match status" value="1"/>
</dbReference>
<evidence type="ECO:0000256" key="2">
    <source>
        <dbReference type="ARBA" id="ARBA00023125"/>
    </source>
</evidence>
<dbReference type="InterPro" id="IPR000792">
    <property type="entry name" value="Tscrpt_reg_LuxR_C"/>
</dbReference>
<keyword evidence="4" id="KW-0472">Membrane</keyword>
<dbReference type="PANTHER" id="PTHR44688">
    <property type="entry name" value="DNA-BINDING TRANSCRIPTIONAL ACTIVATOR DEVR_DOSR"/>
    <property type="match status" value="1"/>
</dbReference>
<keyword evidence="3" id="KW-0804">Transcription</keyword>
<dbReference type="InterPro" id="IPR016032">
    <property type="entry name" value="Sig_transdc_resp-reg_C-effctor"/>
</dbReference>
<dbReference type="GO" id="GO:0003677">
    <property type="term" value="F:DNA binding"/>
    <property type="evidence" value="ECO:0007669"/>
    <property type="project" value="UniProtKB-KW"/>
</dbReference>
<feature type="transmembrane region" description="Helical" evidence="4">
    <location>
        <begin position="64"/>
        <end position="82"/>
    </location>
</feature>
<dbReference type="InterPro" id="IPR036388">
    <property type="entry name" value="WH-like_DNA-bd_sf"/>
</dbReference>
<feature type="transmembrane region" description="Helical" evidence="4">
    <location>
        <begin position="27"/>
        <end position="44"/>
    </location>
</feature>
<feature type="transmembrane region" description="Helical" evidence="4">
    <location>
        <begin position="218"/>
        <end position="242"/>
    </location>
</feature>
<dbReference type="GO" id="GO:0006355">
    <property type="term" value="P:regulation of DNA-templated transcription"/>
    <property type="evidence" value="ECO:0007669"/>
    <property type="project" value="InterPro"/>
</dbReference>
<sequence length="487" mass="52413">MGQQLEGTPAGPSEAVRALERGLRGPAFKYVGFTLLMSWHYVLWFEPHMFGTTPLLDDSVTVAWLVNLGSTVMWLLAIAFALGRRRHLSDLRGIAVVAGALTSVLTCVLCLAPQSFETPAIAWGITFLLGATEAVMWICWGERCAATGANFSLHHIGVTFGATLVITVGIAWVLPPVATTLFAAALPLASVGLLTLMRRDGADTYPVLLPRSIAQDGLRNIVSVSAIAFVASVACYFLVAIIPWETLPTAEGTFTLGIACGGAIILGFGCISVASKGRANIFTMIPWFLMVLIAAYSFFLSDPVMHEAAFIMATGVSSLFEVLLIMYFGIMTAKGYVTPAVAFAFSAGFARAGIAVGNTWASAYELMPAVAEAITPETSLMFICLIAALLIPLVKREYAIVALTSEPPTKDEVDRICEATSEEFGLSARESEILGLIARGHTATSISEKLVISPYTVNTHVRHIYEKMQIHKRSELLNYLNGQRSDF</sequence>
<dbReference type="PROSITE" id="PS50043">
    <property type="entry name" value="HTH_LUXR_2"/>
    <property type="match status" value="1"/>
</dbReference>
<dbReference type="AlphaFoldDB" id="A0A6M8J5T5"/>
<protein>
    <submittedName>
        <fullName evidence="6">Helix-turn-helix transcriptional regulator</fullName>
    </submittedName>
</protein>
<dbReference type="SUPFAM" id="SSF46894">
    <property type="entry name" value="C-terminal effector domain of the bipartite response regulators"/>
    <property type="match status" value="1"/>
</dbReference>